<evidence type="ECO:0000256" key="1">
    <source>
        <dbReference type="SAM" id="SignalP"/>
    </source>
</evidence>
<gene>
    <name evidence="3" type="ORF">HV183_04025</name>
</gene>
<protein>
    <submittedName>
        <fullName evidence="3">Fimbrial protein</fullName>
    </submittedName>
</protein>
<reference evidence="4" key="1">
    <citation type="submission" date="2020-06" db="EMBL/GenBank/DDBJ databases">
        <title>REHAB project genomes.</title>
        <authorList>
            <person name="Shaw L.P."/>
        </authorList>
    </citation>
    <scope>NUCLEOTIDE SEQUENCE [LARGE SCALE GENOMIC DNA]</scope>
    <source>
        <strain evidence="4">RHBSTW-00398</strain>
    </source>
</reference>
<dbReference type="GO" id="GO:0043709">
    <property type="term" value="P:cell adhesion involved in single-species biofilm formation"/>
    <property type="evidence" value="ECO:0007669"/>
    <property type="project" value="TreeGrafter"/>
</dbReference>
<proteinExistence type="predicted"/>
<dbReference type="PANTHER" id="PTHR33420:SF33">
    <property type="entry name" value="MINOR FIMBRIAL SUBUNIT"/>
    <property type="match status" value="1"/>
</dbReference>
<evidence type="ECO:0000313" key="3">
    <source>
        <dbReference type="EMBL" id="QLO12670.1"/>
    </source>
</evidence>
<keyword evidence="1" id="KW-0732">Signal</keyword>
<accession>A0AAE7KXM0</accession>
<evidence type="ECO:0000259" key="2">
    <source>
        <dbReference type="Pfam" id="PF00419"/>
    </source>
</evidence>
<dbReference type="Gene3D" id="2.60.40.1090">
    <property type="entry name" value="Fimbrial-type adhesion domain"/>
    <property type="match status" value="1"/>
</dbReference>
<dbReference type="InterPro" id="IPR036937">
    <property type="entry name" value="Adhesion_dom_fimbrial_sf"/>
</dbReference>
<dbReference type="PANTHER" id="PTHR33420">
    <property type="entry name" value="FIMBRIAL SUBUNIT ELFA-RELATED"/>
    <property type="match status" value="1"/>
</dbReference>
<dbReference type="Pfam" id="PF00419">
    <property type="entry name" value="Fimbrial"/>
    <property type="match status" value="1"/>
</dbReference>
<dbReference type="InterPro" id="IPR050263">
    <property type="entry name" value="Bact_Fimbrial_Adh_Pro"/>
</dbReference>
<organism evidence="3 4">
    <name type="scientific">Citrobacter freundii</name>
    <dbReference type="NCBI Taxonomy" id="546"/>
    <lineage>
        <taxon>Bacteria</taxon>
        <taxon>Pseudomonadati</taxon>
        <taxon>Pseudomonadota</taxon>
        <taxon>Gammaproteobacteria</taxon>
        <taxon>Enterobacterales</taxon>
        <taxon>Enterobacteriaceae</taxon>
        <taxon>Citrobacter</taxon>
        <taxon>Citrobacter freundii complex</taxon>
    </lineage>
</organism>
<dbReference type="Proteomes" id="UP000510650">
    <property type="component" value="Chromosome"/>
</dbReference>
<dbReference type="InterPro" id="IPR008966">
    <property type="entry name" value="Adhesion_dom_sf"/>
</dbReference>
<dbReference type="GO" id="GO:0009289">
    <property type="term" value="C:pilus"/>
    <property type="evidence" value="ECO:0007669"/>
    <property type="project" value="InterPro"/>
</dbReference>
<feature type="domain" description="Fimbrial-type adhesion" evidence="2">
    <location>
        <begin position="33"/>
        <end position="192"/>
    </location>
</feature>
<dbReference type="EMBL" id="CP055538">
    <property type="protein sequence ID" value="QLO12670.1"/>
    <property type="molecule type" value="Genomic_DNA"/>
</dbReference>
<evidence type="ECO:0000313" key="4">
    <source>
        <dbReference type="Proteomes" id="UP000510650"/>
    </source>
</evidence>
<dbReference type="AlphaFoldDB" id="A0AAE7KXM0"/>
<dbReference type="NCBIfam" id="NF011834">
    <property type="entry name" value="PRK15306.1"/>
    <property type="match status" value="1"/>
</dbReference>
<dbReference type="RefSeq" id="WP_181218893.1">
    <property type="nucleotide sequence ID" value="NZ_CP055538.1"/>
</dbReference>
<sequence>MKIMRLKKLYLLGCSGLLFATACPSQATSLDVTFTATLRETTCDMAIEGGSGNGQNNTIPIGSGGTVSLDKIVNGDSSAQATFKLKITECPDSLQGLKTTITGTKSGYSDYIIVNGEGTADAASYLGLTIARVSATDAPFIINATTDTGRIVWSNAEISAKEVPLVAALAETSKGKGTTGDFSAVATFNFTYE</sequence>
<feature type="signal peptide" evidence="1">
    <location>
        <begin position="1"/>
        <end position="27"/>
    </location>
</feature>
<name>A0AAE7KXM0_CITFR</name>
<dbReference type="InterPro" id="IPR000259">
    <property type="entry name" value="Adhesion_dom_fimbrial"/>
</dbReference>
<dbReference type="SUPFAM" id="SSF49401">
    <property type="entry name" value="Bacterial adhesins"/>
    <property type="match status" value="1"/>
</dbReference>
<feature type="chain" id="PRO_5042226345" evidence="1">
    <location>
        <begin position="28"/>
        <end position="193"/>
    </location>
</feature>
<dbReference type="PROSITE" id="PS51257">
    <property type="entry name" value="PROKAR_LIPOPROTEIN"/>
    <property type="match status" value="1"/>
</dbReference>